<reference evidence="7 8" key="1">
    <citation type="submission" date="2016-11" db="EMBL/GenBank/DDBJ databases">
        <title>Paenibacillus species isolates.</title>
        <authorList>
            <person name="Beno S.M."/>
        </authorList>
    </citation>
    <scope>NUCLEOTIDE SEQUENCE [LARGE SCALE GENOMIC DNA]</scope>
    <source>
        <strain evidence="7 8">FSL F4-0100</strain>
    </source>
</reference>
<evidence type="ECO:0000259" key="5">
    <source>
        <dbReference type="Pfam" id="PF05426"/>
    </source>
</evidence>
<dbReference type="PANTHER" id="PTHR39210:SF1">
    <property type="entry name" value="HEPARIN-SULFATE LYASE"/>
    <property type="match status" value="1"/>
</dbReference>
<evidence type="ECO:0000313" key="7">
    <source>
        <dbReference type="EMBL" id="OME94936.1"/>
    </source>
</evidence>
<evidence type="ECO:0000256" key="3">
    <source>
        <dbReference type="ARBA" id="ARBA00022764"/>
    </source>
</evidence>
<evidence type="ECO:0000259" key="6">
    <source>
        <dbReference type="Pfam" id="PF07940"/>
    </source>
</evidence>
<dbReference type="GO" id="GO:0042597">
    <property type="term" value="C:periplasmic space"/>
    <property type="evidence" value="ECO:0007669"/>
    <property type="project" value="UniProtKB-SubCell"/>
</dbReference>
<feature type="domain" description="Heparinase II/III-like C-terminal" evidence="6">
    <location>
        <begin position="449"/>
        <end position="577"/>
    </location>
</feature>
<dbReference type="Pfam" id="PF07940">
    <property type="entry name" value="Hepar_II_III_C"/>
    <property type="match status" value="1"/>
</dbReference>
<dbReference type="InterPro" id="IPR008397">
    <property type="entry name" value="Alginate_lyase_dom"/>
</dbReference>
<sequence length="747" mass="84038">MKVNAKSKFYPWSVQTIDILKAELDQVIDRRLDVPVDPGGWWHQYVCPEHHTELVFDPLEADCSTFRCPYGCEVEGEPYRGAWLVFKHQAMARYVLQSAAVYAGTGEKAYADLGKKLIVRYAEQFPLYPVHPDAQPWMLKGRAFHQALTEAIWATTLLRGYLLLEDAQVSFDEADRRKINRFLHMLESSMTEYHHILTRERGNPENNYTAWLIAALFSIYAVQGETEKLRQLVVKEGGLRHHLSIAIRPDQLEFEGSIYYHVFVLRAYLIAAEMGTRVGEELFSLRGEQGQSMQGMLTVLVRLADPNGFLPALHDGPYCRAPYEREIAEIAEIGLSVFGDKSYQRLLDNVYRELNGEAGRVGMLEALLYGTGHWDGRSGVASSETKGSHRETAGGVWEVGDIIEVRVTREVQEAGDAEHANQAGHELEGNEASDIEGRNENDLPHMCTPSVFLPHSGFALLKSQHSNGLQALVDFGPHGGSHGHFDKLNLMIHVGNQPLSPDRGTVPYGSILKKDWYPHTACHNTVSVGGRSQNPAEGKCIRYESASNRSYIWVRADEAYDQAILDRHLILTEEWLLDWFEVELDEPAVVDWWFHYVGMGQLSGLQNADQGRVKTDLGNEDGYAYVKERCTHVLSQDGLQFNLHIANASEPLAVISFIAFEGMECSQVESPGLAHDPGRLMEGIRLHRLDSKARFIAVYRTGTEPLTLEWNRSGDGDWLSLSDGRSARSFTMTNNGLKERVLDENLV</sequence>
<dbReference type="InterPro" id="IPR008929">
    <property type="entry name" value="Chondroitin_lyas"/>
</dbReference>
<dbReference type="SUPFAM" id="SSF48230">
    <property type="entry name" value="Chondroitin AC/alginate lyase"/>
    <property type="match status" value="1"/>
</dbReference>
<name>A0A1R1B634_PAELA</name>
<evidence type="ECO:0000256" key="1">
    <source>
        <dbReference type="ARBA" id="ARBA00004418"/>
    </source>
</evidence>
<keyword evidence="4" id="KW-0456">Lyase</keyword>
<dbReference type="Gene3D" id="2.70.98.70">
    <property type="match status" value="1"/>
</dbReference>
<dbReference type="Pfam" id="PF05426">
    <property type="entry name" value="Alginate_lyase"/>
    <property type="match status" value="1"/>
</dbReference>
<gene>
    <name evidence="7" type="ORF">BK123_07535</name>
</gene>
<keyword evidence="3" id="KW-0574">Periplasm</keyword>
<dbReference type="Proteomes" id="UP000187074">
    <property type="component" value="Unassembled WGS sequence"/>
</dbReference>
<dbReference type="RefSeq" id="WP_076321756.1">
    <property type="nucleotide sequence ID" value="NZ_MRTF01000002.1"/>
</dbReference>
<comment type="caution">
    <text evidence="7">The sequence shown here is derived from an EMBL/GenBank/DDBJ whole genome shotgun (WGS) entry which is preliminary data.</text>
</comment>
<dbReference type="Gene3D" id="1.50.10.100">
    <property type="entry name" value="Chondroitin AC/alginate lyase"/>
    <property type="match status" value="1"/>
</dbReference>
<dbReference type="InterPro" id="IPR012480">
    <property type="entry name" value="Hepar_II_III_C"/>
</dbReference>
<protein>
    <submittedName>
        <fullName evidence="7">Heparinase</fullName>
    </submittedName>
</protein>
<evidence type="ECO:0000313" key="8">
    <source>
        <dbReference type="Proteomes" id="UP000187074"/>
    </source>
</evidence>
<proteinExistence type="predicted"/>
<accession>A0A1R1B634</accession>
<dbReference type="GO" id="GO:0016829">
    <property type="term" value="F:lyase activity"/>
    <property type="evidence" value="ECO:0007669"/>
    <property type="project" value="UniProtKB-KW"/>
</dbReference>
<dbReference type="AlphaFoldDB" id="A0A1R1B634"/>
<dbReference type="STRING" id="1401.BK123_07535"/>
<evidence type="ECO:0000256" key="4">
    <source>
        <dbReference type="ARBA" id="ARBA00023239"/>
    </source>
</evidence>
<comment type="subcellular location">
    <subcellularLocation>
        <location evidence="1">Periplasm</location>
    </subcellularLocation>
</comment>
<evidence type="ECO:0000256" key="2">
    <source>
        <dbReference type="ARBA" id="ARBA00022729"/>
    </source>
</evidence>
<feature type="domain" description="Alginate lyase" evidence="5">
    <location>
        <begin position="90"/>
        <end position="305"/>
    </location>
</feature>
<organism evidence="7 8">
    <name type="scientific">Paenibacillus lautus</name>
    <name type="common">Bacillus lautus</name>
    <dbReference type="NCBI Taxonomy" id="1401"/>
    <lineage>
        <taxon>Bacteria</taxon>
        <taxon>Bacillati</taxon>
        <taxon>Bacillota</taxon>
        <taxon>Bacilli</taxon>
        <taxon>Bacillales</taxon>
        <taxon>Paenibacillaceae</taxon>
        <taxon>Paenibacillus</taxon>
    </lineage>
</organism>
<dbReference type="OrthoDB" id="9772435at2"/>
<keyword evidence="2" id="KW-0732">Signal</keyword>
<dbReference type="PANTHER" id="PTHR39210">
    <property type="entry name" value="HEPARIN-SULFATE LYASE"/>
    <property type="match status" value="1"/>
</dbReference>
<dbReference type="EMBL" id="MRTF01000002">
    <property type="protein sequence ID" value="OME94936.1"/>
    <property type="molecule type" value="Genomic_DNA"/>
</dbReference>